<evidence type="ECO:0000313" key="4">
    <source>
        <dbReference type="Proteomes" id="UP000077856"/>
    </source>
</evidence>
<dbReference type="RefSeq" id="WP_019382177.1">
    <property type="nucleotide sequence ID" value="NZ_CP015506.1"/>
</dbReference>
<evidence type="ECO:0000313" key="3">
    <source>
        <dbReference type="EMBL" id="AND40565.1"/>
    </source>
</evidence>
<dbReference type="STRING" id="1196031.A361_15880"/>
<feature type="domain" description="Hydantoinase/oxoprolinase N-terminal" evidence="2">
    <location>
        <begin position="6"/>
        <end position="176"/>
    </location>
</feature>
<dbReference type="InterPro" id="IPR045079">
    <property type="entry name" value="Oxoprolinase-like"/>
</dbReference>
<reference evidence="3 4" key="1">
    <citation type="submission" date="2016-04" db="EMBL/GenBank/DDBJ databases">
        <title>Complete genome sequence of Bacillus oceanisediminis strain 2691.</title>
        <authorList>
            <person name="Jeong H."/>
            <person name="Kim H.J."/>
            <person name="Lee D.-W."/>
        </authorList>
    </citation>
    <scope>NUCLEOTIDE SEQUENCE [LARGE SCALE GENOMIC DNA]</scope>
    <source>
        <strain evidence="3 4">2691</strain>
    </source>
</reference>
<dbReference type="Pfam" id="PF01968">
    <property type="entry name" value="Hydantoinase_A"/>
    <property type="match status" value="1"/>
</dbReference>
<evidence type="ECO:0000259" key="2">
    <source>
        <dbReference type="Pfam" id="PF05378"/>
    </source>
</evidence>
<dbReference type="InterPro" id="IPR002821">
    <property type="entry name" value="Hydantoinase_A"/>
</dbReference>
<dbReference type="SUPFAM" id="SSF53067">
    <property type="entry name" value="Actin-like ATPase domain"/>
    <property type="match status" value="1"/>
</dbReference>
<dbReference type="eggNOG" id="COG0145">
    <property type="taxonomic scope" value="Bacteria"/>
</dbReference>
<feature type="domain" description="Hydantoinase A/oxoprolinase" evidence="1">
    <location>
        <begin position="197"/>
        <end position="491"/>
    </location>
</feature>
<dbReference type="GO" id="GO:0016787">
    <property type="term" value="F:hydrolase activity"/>
    <property type="evidence" value="ECO:0007669"/>
    <property type="project" value="InterPro"/>
</dbReference>
<protein>
    <submittedName>
        <fullName evidence="3">Methylhydantoinase</fullName>
    </submittedName>
</protein>
<dbReference type="AlphaFoldDB" id="A0A169FRL3"/>
<gene>
    <name evidence="3" type="ORF">A361_15880</name>
</gene>
<evidence type="ECO:0000259" key="1">
    <source>
        <dbReference type="Pfam" id="PF01968"/>
    </source>
</evidence>
<dbReference type="InterPro" id="IPR043129">
    <property type="entry name" value="ATPase_NBD"/>
</dbReference>
<dbReference type="Pfam" id="PF05378">
    <property type="entry name" value="Hydant_A_N"/>
    <property type="match status" value="1"/>
</dbReference>
<name>A0A169FRL3_9BACI</name>
<dbReference type="Proteomes" id="UP000077856">
    <property type="component" value="Chromosome"/>
</dbReference>
<organism evidence="3 4">
    <name type="scientific">Cytobacillus oceanisediminis 2691</name>
    <dbReference type="NCBI Taxonomy" id="1196031"/>
    <lineage>
        <taxon>Bacteria</taxon>
        <taxon>Bacillati</taxon>
        <taxon>Bacillota</taxon>
        <taxon>Bacilli</taxon>
        <taxon>Bacillales</taxon>
        <taxon>Bacillaceae</taxon>
        <taxon>Cytobacillus</taxon>
    </lineage>
</organism>
<dbReference type="EMBL" id="CP015506">
    <property type="protein sequence ID" value="AND40565.1"/>
    <property type="molecule type" value="Genomic_DNA"/>
</dbReference>
<dbReference type="PANTHER" id="PTHR11365:SF10">
    <property type="entry name" value="HYDANTOINASE_OXOPROLINASE"/>
    <property type="match status" value="1"/>
</dbReference>
<dbReference type="PANTHER" id="PTHR11365">
    <property type="entry name" value="5-OXOPROLINASE RELATED"/>
    <property type="match status" value="1"/>
</dbReference>
<accession>A0A169FRL3</accession>
<sequence>MTEQIRIGFDVGGTFTDGVLMKGNQVISKTKSLTTEDITTGIINALDTLLEQSKVDHSKIEMVSLGTTHTTNAIIERRNLDRVGVFRIGAPATTAIPPMTGWPEDLIAALGGKEHVHIIRGGSEYNGKDIVPLDEKAIMDAAKAMKGKVGSVAITGVFSPIISKHEDRALEIAREYLGEEVFITQSHKIASISLLERENSTILNASVKSIMKRAVEAFKSAVADRNINAKLFVVQNDGSVMNADHAVEYPIFTVASGPAASVRGAVYLSGIENGAVVDVGGTSTDVAYIVNGFPRESSITVNIGGVKTNVRCPDLLSIALGGGTIIKSQQNNVTGLGPESVGYNLVKLGKSFGGPILTVHDIAVATGRLSSKLDIFDTNYVTHPGVIKNLSSALVKEANARIKERVEIAIDQMKTESGLIPAIFIGGGALAVPQQDIEGTTEVILPNHFEVGGAIGTTIAEIGASAEMAVDLAVENRNEAIDRVVAQAKMNVQNAGAIAGTEEIIDVEEIPFAYMPGKKQKVRVRVKGKVFS</sequence>
<dbReference type="InterPro" id="IPR008040">
    <property type="entry name" value="Hydant_A_N"/>
</dbReference>
<proteinExistence type="predicted"/>
<dbReference type="KEGG" id="bon:A361_15880"/>